<proteinExistence type="inferred from homology"/>
<dbReference type="GO" id="GO:0016878">
    <property type="term" value="F:acid-thiol ligase activity"/>
    <property type="evidence" value="ECO:0007669"/>
    <property type="project" value="UniProtKB-ARBA"/>
</dbReference>
<evidence type="ECO:0000259" key="5">
    <source>
        <dbReference type="Pfam" id="PF13193"/>
    </source>
</evidence>
<dbReference type="Proteomes" id="UP000479710">
    <property type="component" value="Unassembled WGS sequence"/>
</dbReference>
<dbReference type="PANTHER" id="PTHR24096">
    <property type="entry name" value="LONG-CHAIN-FATTY-ACID--COA LIGASE"/>
    <property type="match status" value="1"/>
</dbReference>
<evidence type="ECO:0000256" key="4">
    <source>
        <dbReference type="ARBA" id="ARBA00022840"/>
    </source>
</evidence>
<dbReference type="InterPro" id="IPR045851">
    <property type="entry name" value="AMP-bd_C_sf"/>
</dbReference>
<dbReference type="InterPro" id="IPR025110">
    <property type="entry name" value="AMP-bd_C"/>
</dbReference>
<keyword evidence="3" id="KW-0547">Nucleotide-binding</keyword>
<dbReference type="PANTHER" id="PTHR24096:SF300">
    <property type="entry name" value="4-COUMARATE--COA LIGASE 3"/>
    <property type="match status" value="1"/>
</dbReference>
<dbReference type="Pfam" id="PF13193">
    <property type="entry name" value="AMP-binding_C"/>
    <property type="match status" value="1"/>
</dbReference>
<reference evidence="6 7" key="1">
    <citation type="submission" date="2019-11" db="EMBL/GenBank/DDBJ databases">
        <title>Whole genome sequence of Oryza granulata.</title>
        <authorList>
            <person name="Li W."/>
        </authorList>
    </citation>
    <scope>NUCLEOTIDE SEQUENCE [LARGE SCALE GENOMIC DNA]</scope>
    <source>
        <strain evidence="7">cv. Menghai</strain>
        <tissue evidence="6">Leaf</tissue>
    </source>
</reference>
<dbReference type="Gene3D" id="3.30.300.30">
    <property type="match status" value="1"/>
</dbReference>
<accession>A0A6G1BJ97</accession>
<evidence type="ECO:0000313" key="6">
    <source>
        <dbReference type="EMBL" id="KAF0887777.1"/>
    </source>
</evidence>
<name>A0A6G1BJ97_9ORYZ</name>
<sequence>MASRQFSVDHSIKDDLASEVPVAFIVRTKGSEINEDEIKKFVAKEVVFYKRINKVFFTDSIPKNPSADAAAAKSS</sequence>
<dbReference type="GO" id="GO:0005524">
    <property type="term" value="F:ATP binding"/>
    <property type="evidence" value="ECO:0007669"/>
    <property type="project" value="UniProtKB-KW"/>
</dbReference>
<protein>
    <recommendedName>
        <fullName evidence="5">AMP-binding enzyme C-terminal domain-containing protein</fullName>
    </recommendedName>
</protein>
<keyword evidence="2" id="KW-0436">Ligase</keyword>
<organism evidence="6 7">
    <name type="scientific">Oryza meyeriana var. granulata</name>
    <dbReference type="NCBI Taxonomy" id="110450"/>
    <lineage>
        <taxon>Eukaryota</taxon>
        <taxon>Viridiplantae</taxon>
        <taxon>Streptophyta</taxon>
        <taxon>Embryophyta</taxon>
        <taxon>Tracheophyta</taxon>
        <taxon>Spermatophyta</taxon>
        <taxon>Magnoliopsida</taxon>
        <taxon>Liliopsida</taxon>
        <taxon>Poales</taxon>
        <taxon>Poaceae</taxon>
        <taxon>BOP clade</taxon>
        <taxon>Oryzoideae</taxon>
        <taxon>Oryzeae</taxon>
        <taxon>Oryzinae</taxon>
        <taxon>Oryza</taxon>
        <taxon>Oryza meyeriana</taxon>
    </lineage>
</organism>
<dbReference type="GO" id="GO:0016405">
    <property type="term" value="F:CoA-ligase activity"/>
    <property type="evidence" value="ECO:0007669"/>
    <property type="project" value="UniProtKB-ARBA"/>
</dbReference>
<evidence type="ECO:0000256" key="1">
    <source>
        <dbReference type="ARBA" id="ARBA00006432"/>
    </source>
</evidence>
<comment type="similarity">
    <text evidence="1">Belongs to the ATP-dependent AMP-binding enzyme family.</text>
</comment>
<evidence type="ECO:0000256" key="2">
    <source>
        <dbReference type="ARBA" id="ARBA00022598"/>
    </source>
</evidence>
<dbReference type="OrthoDB" id="10253869at2759"/>
<keyword evidence="4" id="KW-0067">ATP-binding</keyword>
<evidence type="ECO:0000313" key="7">
    <source>
        <dbReference type="Proteomes" id="UP000479710"/>
    </source>
</evidence>
<feature type="domain" description="AMP-binding enzyme C-terminal" evidence="5">
    <location>
        <begin position="12"/>
        <end position="66"/>
    </location>
</feature>
<dbReference type="AlphaFoldDB" id="A0A6G1BJ97"/>
<comment type="caution">
    <text evidence="6">The sequence shown here is derived from an EMBL/GenBank/DDBJ whole genome shotgun (WGS) entry which is preliminary data.</text>
</comment>
<gene>
    <name evidence="6" type="ORF">E2562_004004</name>
</gene>
<dbReference type="EMBL" id="SPHZ02000012">
    <property type="protein sequence ID" value="KAF0887777.1"/>
    <property type="molecule type" value="Genomic_DNA"/>
</dbReference>
<dbReference type="SUPFAM" id="SSF56801">
    <property type="entry name" value="Acetyl-CoA synthetase-like"/>
    <property type="match status" value="1"/>
</dbReference>
<evidence type="ECO:0000256" key="3">
    <source>
        <dbReference type="ARBA" id="ARBA00022741"/>
    </source>
</evidence>
<keyword evidence="7" id="KW-1185">Reference proteome</keyword>